<name>L8I1P7_9CETA</name>
<keyword evidence="5" id="KW-0732">Signal</keyword>
<gene>
    <name evidence="14" type="ORF">M91_01408</name>
</gene>
<evidence type="ECO:0000256" key="9">
    <source>
        <dbReference type="ARBA" id="ARBA00023235"/>
    </source>
</evidence>
<dbReference type="PROSITE" id="PS01248">
    <property type="entry name" value="EGF_LAM_1"/>
    <property type="match status" value="1"/>
</dbReference>
<dbReference type="PROSITE" id="PS00010">
    <property type="entry name" value="ASX_HYDROXYL"/>
    <property type="match status" value="1"/>
</dbReference>
<dbReference type="GO" id="GO:0003756">
    <property type="term" value="F:protein disulfide isomerase activity"/>
    <property type="evidence" value="ECO:0007669"/>
    <property type="project" value="UniProtKB-EC"/>
</dbReference>
<feature type="region of interest" description="Disordered" evidence="12">
    <location>
        <begin position="374"/>
        <end position="396"/>
    </location>
</feature>
<dbReference type="SUPFAM" id="SSF57184">
    <property type="entry name" value="Growth factor receptor domain"/>
    <property type="match status" value="1"/>
</dbReference>
<keyword evidence="7 11" id="KW-1015">Disulfide bond</keyword>
<keyword evidence="6" id="KW-0677">Repeat</keyword>
<dbReference type="CDD" id="cd00054">
    <property type="entry name" value="EGF_CA"/>
    <property type="match status" value="1"/>
</dbReference>
<feature type="disulfide bond" evidence="11">
    <location>
        <begin position="152"/>
        <end position="161"/>
    </location>
</feature>
<evidence type="ECO:0000313" key="15">
    <source>
        <dbReference type="Proteomes" id="UP000011080"/>
    </source>
</evidence>
<dbReference type="InterPro" id="IPR002049">
    <property type="entry name" value="LE_dom"/>
</dbReference>
<dbReference type="GO" id="GO:0005509">
    <property type="term" value="F:calcium ion binding"/>
    <property type="evidence" value="ECO:0007669"/>
    <property type="project" value="InterPro"/>
</dbReference>
<evidence type="ECO:0000256" key="12">
    <source>
        <dbReference type="SAM" id="MobiDB-lite"/>
    </source>
</evidence>
<feature type="domain" description="EGF-like" evidence="13">
    <location>
        <begin position="120"/>
        <end position="162"/>
    </location>
</feature>
<proteinExistence type="inferred from homology"/>
<dbReference type="EMBL" id="JH882190">
    <property type="protein sequence ID" value="ELR50420.1"/>
    <property type="molecule type" value="Genomic_DNA"/>
</dbReference>
<dbReference type="SMART" id="SM00261">
    <property type="entry name" value="FU"/>
    <property type="match status" value="2"/>
</dbReference>
<dbReference type="Gene3D" id="2.10.220.10">
    <property type="entry name" value="Hormone Receptor, Insulin-like Growth Factor Receptor 1, Chain A, domain 2"/>
    <property type="match status" value="1"/>
</dbReference>
<evidence type="ECO:0000256" key="7">
    <source>
        <dbReference type="ARBA" id="ARBA00023157"/>
    </source>
</evidence>
<dbReference type="InterPro" id="IPR000742">
    <property type="entry name" value="EGF"/>
</dbReference>
<dbReference type="PANTHER" id="PTHR24050:SF19">
    <property type="entry name" value="NEPHRONECTIN"/>
    <property type="match status" value="1"/>
</dbReference>
<evidence type="ECO:0000256" key="3">
    <source>
        <dbReference type="ARBA" id="ARBA00012723"/>
    </source>
</evidence>
<organism evidence="14 15">
    <name type="scientific">Bos mutus</name>
    <name type="common">wild yak</name>
    <dbReference type="NCBI Taxonomy" id="72004"/>
    <lineage>
        <taxon>Eukaryota</taxon>
        <taxon>Metazoa</taxon>
        <taxon>Chordata</taxon>
        <taxon>Craniata</taxon>
        <taxon>Vertebrata</taxon>
        <taxon>Euteleostomi</taxon>
        <taxon>Mammalia</taxon>
        <taxon>Eutheria</taxon>
        <taxon>Laurasiatheria</taxon>
        <taxon>Artiodactyla</taxon>
        <taxon>Ruminantia</taxon>
        <taxon>Pecora</taxon>
        <taxon>Bovidae</taxon>
        <taxon>Bovinae</taxon>
        <taxon>Bos</taxon>
    </lineage>
</organism>
<keyword evidence="8" id="KW-0325">Glycoprotein</keyword>
<dbReference type="CDD" id="cd00064">
    <property type="entry name" value="FU"/>
    <property type="match status" value="1"/>
</dbReference>
<dbReference type="InterPro" id="IPR009030">
    <property type="entry name" value="Growth_fac_rcpt_cys_sf"/>
</dbReference>
<sequence>LLLPTGEATKKPTPCKRCRELVDKFNQGMVDTAKKNFGGGNTAWEEKTLSKYEFSEVRLLEIVEGLCEASDFECNQLLEEQEELLEAWWLRLKKKHPDLFEWFCVQTLKACCSPGTYGPDCLACQGGSERPCSGNGHCVGDGTREGDGSCQCHLGYQGPLCTDCMDGYFRSPTSETHSICSGWCLATCKSREQAMGDVCFLLGCHCPGEDWGGRRQSVPKPQTTFALSLLLRRACLCLAACDEACKTCVGPTNRDCGQCEVGWVRQDDTCVDVDECAAEPPPCEDTQYCENVNGSFVCEECDPTCMGCTGKGPAQCRECIAGYSKEGGQCEDIDECSLAEKPCLRDNENCYNTPGSFVCVCPDGFEEAEDTCVQTRPAGAEATEASPTQPPSREDL</sequence>
<comment type="similarity">
    <text evidence="2">Belongs to the CRELD family.</text>
</comment>
<evidence type="ECO:0000313" key="14">
    <source>
        <dbReference type="EMBL" id="ELR50420.1"/>
    </source>
</evidence>
<dbReference type="InterPro" id="IPR001881">
    <property type="entry name" value="EGF-like_Ca-bd_dom"/>
</dbReference>
<dbReference type="EC" id="5.3.4.1" evidence="3"/>
<evidence type="ECO:0000256" key="11">
    <source>
        <dbReference type="PROSITE-ProRule" id="PRU00076"/>
    </source>
</evidence>
<comment type="catalytic activity">
    <reaction evidence="1">
        <text>Catalyzes the rearrangement of -S-S- bonds in proteins.</text>
        <dbReference type="EC" id="5.3.4.1"/>
    </reaction>
</comment>
<evidence type="ECO:0000256" key="10">
    <source>
        <dbReference type="ARBA" id="ARBA00023284"/>
    </source>
</evidence>
<comment type="caution">
    <text evidence="11">Lacks conserved residue(s) required for the propagation of feature annotation.</text>
</comment>
<dbReference type="PROSITE" id="PS01186">
    <property type="entry name" value="EGF_2"/>
    <property type="match status" value="1"/>
</dbReference>
<dbReference type="Proteomes" id="UP000011080">
    <property type="component" value="Unassembled WGS sequence"/>
</dbReference>
<feature type="non-terminal residue" evidence="14">
    <location>
        <position position="1"/>
    </location>
</feature>
<dbReference type="Gene3D" id="2.10.25.10">
    <property type="entry name" value="Laminin"/>
    <property type="match status" value="1"/>
</dbReference>
<reference evidence="14 15" key="1">
    <citation type="journal article" date="2012" name="Nat. Genet.">
        <title>The yak genome and adaptation to life at high altitude.</title>
        <authorList>
            <person name="Qiu Q."/>
            <person name="Zhang G."/>
            <person name="Ma T."/>
            <person name="Qian W."/>
            <person name="Wang J."/>
            <person name="Ye Z."/>
            <person name="Cao C."/>
            <person name="Hu Q."/>
            <person name="Kim J."/>
            <person name="Larkin D.M."/>
            <person name="Auvil L."/>
            <person name="Capitanu B."/>
            <person name="Ma J."/>
            <person name="Lewin H.A."/>
            <person name="Qian X."/>
            <person name="Lang Y."/>
            <person name="Zhou R."/>
            <person name="Wang L."/>
            <person name="Wang K."/>
            <person name="Xia J."/>
            <person name="Liao S."/>
            <person name="Pan S."/>
            <person name="Lu X."/>
            <person name="Hou H."/>
            <person name="Wang Y."/>
            <person name="Zang X."/>
            <person name="Yin Y."/>
            <person name="Ma H."/>
            <person name="Zhang J."/>
            <person name="Wang Z."/>
            <person name="Zhang Y."/>
            <person name="Zhang D."/>
            <person name="Yonezawa T."/>
            <person name="Hasegawa M."/>
            <person name="Zhong Y."/>
            <person name="Liu W."/>
            <person name="Zhang Y."/>
            <person name="Huang Z."/>
            <person name="Zhang S."/>
            <person name="Long R."/>
            <person name="Yang H."/>
            <person name="Wang J."/>
            <person name="Lenstra J.A."/>
            <person name="Cooper D.N."/>
            <person name="Wu Y."/>
            <person name="Wang J."/>
            <person name="Shi P."/>
            <person name="Wang J."/>
            <person name="Liu J."/>
        </authorList>
    </citation>
    <scope>NUCLEOTIDE SEQUENCE [LARGE SCALE GENOMIC DNA]</scope>
    <source>
        <strain evidence="15">yakQH1</strain>
    </source>
</reference>
<evidence type="ECO:0000256" key="4">
    <source>
        <dbReference type="ARBA" id="ARBA00022536"/>
    </source>
</evidence>
<dbReference type="AlphaFoldDB" id="L8I1P7"/>
<keyword evidence="4 11" id="KW-0245">EGF-like domain</keyword>
<feature type="domain" description="EGF-like" evidence="13">
    <location>
        <begin position="332"/>
        <end position="373"/>
    </location>
</feature>
<dbReference type="SMART" id="SM00181">
    <property type="entry name" value="EGF"/>
    <property type="match status" value="4"/>
</dbReference>
<dbReference type="InterPro" id="IPR006212">
    <property type="entry name" value="Furin_repeat"/>
</dbReference>
<dbReference type="InterPro" id="IPR052235">
    <property type="entry name" value="Nephronectin_domain"/>
</dbReference>
<keyword evidence="9" id="KW-0413">Isomerase</keyword>
<dbReference type="STRING" id="72004.ENSBMUP00000018737"/>
<protein>
    <recommendedName>
        <fullName evidence="3">protein disulfide-isomerase</fullName>
        <ecNumber evidence="3">5.3.4.1</ecNumber>
    </recommendedName>
</protein>
<accession>L8I1P7</accession>
<dbReference type="PROSITE" id="PS00022">
    <property type="entry name" value="EGF_1"/>
    <property type="match status" value="1"/>
</dbReference>
<dbReference type="PROSITE" id="PS01187">
    <property type="entry name" value="EGF_CA"/>
    <property type="match status" value="1"/>
</dbReference>
<dbReference type="InterPro" id="IPR000152">
    <property type="entry name" value="EGF-type_Asp/Asn_hydroxyl_site"/>
</dbReference>
<evidence type="ECO:0000256" key="2">
    <source>
        <dbReference type="ARBA" id="ARBA00005897"/>
    </source>
</evidence>
<evidence type="ECO:0000256" key="6">
    <source>
        <dbReference type="ARBA" id="ARBA00022737"/>
    </source>
</evidence>
<evidence type="ECO:0000256" key="1">
    <source>
        <dbReference type="ARBA" id="ARBA00001182"/>
    </source>
</evidence>
<evidence type="ECO:0000256" key="5">
    <source>
        <dbReference type="ARBA" id="ARBA00022729"/>
    </source>
</evidence>
<dbReference type="Pfam" id="PF07645">
    <property type="entry name" value="EGF_CA"/>
    <property type="match status" value="2"/>
</dbReference>
<dbReference type="FunFam" id="2.10.25.10:FF:000038">
    <property type="entry name" value="Fibrillin 2"/>
    <property type="match status" value="1"/>
</dbReference>
<dbReference type="InterPro" id="IPR049883">
    <property type="entry name" value="NOTCH1_EGF-like"/>
</dbReference>
<dbReference type="SMART" id="SM00179">
    <property type="entry name" value="EGF_CA"/>
    <property type="match status" value="2"/>
</dbReference>
<evidence type="ECO:0000256" key="8">
    <source>
        <dbReference type="ARBA" id="ARBA00023180"/>
    </source>
</evidence>
<evidence type="ECO:0000259" key="13">
    <source>
        <dbReference type="PROSITE" id="PS50026"/>
    </source>
</evidence>
<dbReference type="PANTHER" id="PTHR24050">
    <property type="entry name" value="PA14 DOMAIN-CONTAINING PROTEIN"/>
    <property type="match status" value="1"/>
</dbReference>
<keyword evidence="10" id="KW-0676">Redox-active center</keyword>
<dbReference type="PROSITE" id="PS50026">
    <property type="entry name" value="EGF_3"/>
    <property type="match status" value="2"/>
</dbReference>
<dbReference type="InterPro" id="IPR018097">
    <property type="entry name" value="EGF_Ca-bd_CS"/>
</dbReference>